<dbReference type="Pfam" id="PF01832">
    <property type="entry name" value="Glucosaminidase"/>
    <property type="match status" value="1"/>
</dbReference>
<dbReference type="EMBL" id="CP116341">
    <property type="protein sequence ID" value="WOV84756.1"/>
    <property type="molecule type" value="Genomic_DNA"/>
</dbReference>
<feature type="domain" description="Mannosyl-glycoprotein endo-beta-N-acetylglucosamidase-like" evidence="1">
    <location>
        <begin position="116"/>
        <end position="256"/>
    </location>
</feature>
<organism evidence="2 3">
    <name type="scientific">Sporosarcina jeotgali</name>
    <dbReference type="NCBI Taxonomy" id="3020056"/>
    <lineage>
        <taxon>Bacteria</taxon>
        <taxon>Bacillati</taxon>
        <taxon>Bacillota</taxon>
        <taxon>Bacilli</taxon>
        <taxon>Bacillales</taxon>
        <taxon>Caryophanaceae</taxon>
        <taxon>Sporosarcina</taxon>
    </lineage>
</organism>
<dbReference type="RefSeq" id="WP_323692401.1">
    <property type="nucleotide sequence ID" value="NZ_CP116341.1"/>
</dbReference>
<sequence length="326" mass="36656">MANSKLLPSQTVTNQSYYYVKNGSIYHNLYSHSGKKFEVYEAGKAPGFMEEGKKYYSTDSANFTSESGKFVGTAHQYFQYLPLLSKTSYTAEEIDVYIMKKLQQLEKDYPNNPDYKNASQRSKLIGIGTLLKQMESTYHVNALHVLGISQNESTYGLSDHAQKNNNLFGLYVSDTNPANKQFSSIEANVKELMTAFLTKNYLPPKGAYANGTNLGNKAVGVNVKYASDPYWGSKIAGHMYRIDREMGGHELANPKDIRIANTKSLKFRLDPSTNQDYAYHYKNIGMPLTVIDDQIAEAPWMIVQSDIAPHGVLYTHGDFVDKLQLP</sequence>
<evidence type="ECO:0000259" key="1">
    <source>
        <dbReference type="SMART" id="SM00047"/>
    </source>
</evidence>
<dbReference type="Proteomes" id="UP001303532">
    <property type="component" value="Chromosome"/>
</dbReference>
<keyword evidence="3" id="KW-1185">Reference proteome</keyword>
<protein>
    <submittedName>
        <fullName evidence="2">Glucosaminidase domain-containing protein</fullName>
    </submittedName>
</protein>
<name>A0ABZ0KWJ1_9BACL</name>
<dbReference type="InterPro" id="IPR002901">
    <property type="entry name" value="MGlyc_endo_b_GlcNAc-like_dom"/>
</dbReference>
<reference evidence="2 3" key="1">
    <citation type="submission" date="2023-01" db="EMBL/GenBank/DDBJ databases">
        <title>Sporosarcina sp. nov., isolated from Korean tranditional fermented seafood 'Jeotgal'.</title>
        <authorList>
            <person name="Yang A.-I."/>
        </authorList>
    </citation>
    <scope>NUCLEOTIDE SEQUENCE [LARGE SCALE GENOMIC DNA]</scope>
    <source>
        <strain evidence="2 3">B2O-1</strain>
    </source>
</reference>
<evidence type="ECO:0000313" key="2">
    <source>
        <dbReference type="EMBL" id="WOV84756.1"/>
    </source>
</evidence>
<accession>A0ABZ0KWJ1</accession>
<gene>
    <name evidence="2" type="ORF">PGH26_02180</name>
</gene>
<proteinExistence type="predicted"/>
<evidence type="ECO:0000313" key="3">
    <source>
        <dbReference type="Proteomes" id="UP001303532"/>
    </source>
</evidence>
<dbReference type="Gene3D" id="1.10.530.10">
    <property type="match status" value="1"/>
</dbReference>
<dbReference type="SMART" id="SM00047">
    <property type="entry name" value="LYZ2"/>
    <property type="match status" value="1"/>
</dbReference>